<protein>
    <recommendedName>
        <fullName evidence="3">Spc7 kinetochore protein domain-containing protein</fullName>
    </recommendedName>
</protein>
<dbReference type="OrthoDB" id="76587at2759"/>
<proteinExistence type="predicted"/>
<evidence type="ECO:0008006" key="3">
    <source>
        <dbReference type="Google" id="ProtNLM"/>
    </source>
</evidence>
<organism evidence="2">
    <name type="scientific">Aphanomyces invadans</name>
    <dbReference type="NCBI Taxonomy" id="157072"/>
    <lineage>
        <taxon>Eukaryota</taxon>
        <taxon>Sar</taxon>
        <taxon>Stramenopiles</taxon>
        <taxon>Oomycota</taxon>
        <taxon>Saprolegniomycetes</taxon>
        <taxon>Saprolegniales</taxon>
        <taxon>Verrucalvaceae</taxon>
        <taxon>Aphanomyces</taxon>
    </lineage>
</organism>
<dbReference type="AlphaFoldDB" id="A0A024TQF7"/>
<keyword evidence="1" id="KW-0175">Coiled coil</keyword>
<feature type="coiled-coil region" evidence="1">
    <location>
        <begin position="119"/>
        <end position="153"/>
    </location>
</feature>
<dbReference type="GeneID" id="20088068"/>
<dbReference type="EMBL" id="KI913980">
    <property type="protein sequence ID" value="ETV95582.1"/>
    <property type="molecule type" value="Genomic_DNA"/>
</dbReference>
<accession>A0A024TQF7</accession>
<evidence type="ECO:0000256" key="1">
    <source>
        <dbReference type="SAM" id="Coils"/>
    </source>
</evidence>
<sequence>MNVTESWAVMLARKKQLWAACHEREIAVTQIKDTLDQIEVTRQTLQQAETDAKDIAVANAMARDEWKRLQKLNIQKKTVLEMAFNVQVNNEQSSAQLEEQLAAGVKNDQDRELALNDKLLEMTAKVQQARQTLDKLRQDASRQAGDVQVLEQAKKCANLNSMMQWYSEMQSLVEKLTGLRVLRVEATHFDVQVGAYEVRLVVDVDSLKLEKVQIIPPTLDITDLIEIAVDENDVPFLLRETLARAINMAQLQAHLDILAKEGVVCVQRGMDVSLTFGAPDDKVFVQVEVSSEYGQDHEWLRVRSIRPANDRLQTALNTTLQCRNLVDLIQEIVHQLLR</sequence>
<dbReference type="RefSeq" id="XP_008875775.1">
    <property type="nucleotide sequence ID" value="XM_008877553.1"/>
</dbReference>
<dbReference type="VEuPathDB" id="FungiDB:H310_11018"/>
<name>A0A024TQF7_9STRA</name>
<evidence type="ECO:0000313" key="2">
    <source>
        <dbReference type="EMBL" id="ETV95582.1"/>
    </source>
</evidence>
<gene>
    <name evidence="2" type="ORF">H310_11018</name>
</gene>
<reference evidence="2" key="1">
    <citation type="submission" date="2013-12" db="EMBL/GenBank/DDBJ databases">
        <title>The Genome Sequence of Aphanomyces invadans NJM9701.</title>
        <authorList>
            <consortium name="The Broad Institute Genomics Platform"/>
            <person name="Russ C."/>
            <person name="Tyler B."/>
            <person name="van West P."/>
            <person name="Dieguez-Uribeondo J."/>
            <person name="Young S.K."/>
            <person name="Zeng Q."/>
            <person name="Gargeya S."/>
            <person name="Fitzgerald M."/>
            <person name="Abouelleil A."/>
            <person name="Alvarado L."/>
            <person name="Chapman S.B."/>
            <person name="Gainer-Dewar J."/>
            <person name="Goldberg J."/>
            <person name="Griggs A."/>
            <person name="Gujja S."/>
            <person name="Hansen M."/>
            <person name="Howarth C."/>
            <person name="Imamovic A."/>
            <person name="Ireland A."/>
            <person name="Larimer J."/>
            <person name="McCowan C."/>
            <person name="Murphy C."/>
            <person name="Pearson M."/>
            <person name="Poon T.W."/>
            <person name="Priest M."/>
            <person name="Roberts A."/>
            <person name="Saif S."/>
            <person name="Shea T."/>
            <person name="Sykes S."/>
            <person name="Wortman J."/>
            <person name="Nusbaum C."/>
            <person name="Birren B."/>
        </authorList>
    </citation>
    <scope>NUCLEOTIDE SEQUENCE [LARGE SCALE GENOMIC DNA]</scope>
    <source>
        <strain evidence="2">NJM9701</strain>
    </source>
</reference>